<gene>
    <name evidence="1" type="ORF">HKI87_01g03110</name>
</gene>
<organism evidence="1 2">
    <name type="scientific">Chloropicon roscoffensis</name>
    <dbReference type="NCBI Taxonomy" id="1461544"/>
    <lineage>
        <taxon>Eukaryota</taxon>
        <taxon>Viridiplantae</taxon>
        <taxon>Chlorophyta</taxon>
        <taxon>Chloropicophyceae</taxon>
        <taxon>Chloropicales</taxon>
        <taxon>Chloropicaceae</taxon>
        <taxon>Chloropicon</taxon>
    </lineage>
</organism>
<sequence>MAEDGSPETEEERLYRLYKEQAEGVGPDLMKTLLDSLALRGEALGKLEIELQSTLLSLKTDEHVMTQILKQRFGKDDGGG</sequence>
<evidence type="ECO:0000313" key="2">
    <source>
        <dbReference type="Proteomes" id="UP001472866"/>
    </source>
</evidence>
<accession>A0AAX4NZ25</accession>
<proteinExistence type="predicted"/>
<protein>
    <submittedName>
        <fullName evidence="1">Uncharacterized protein</fullName>
    </submittedName>
</protein>
<dbReference type="Proteomes" id="UP001472866">
    <property type="component" value="Chromosome 01"/>
</dbReference>
<keyword evidence="2" id="KW-1185">Reference proteome</keyword>
<evidence type="ECO:0000313" key="1">
    <source>
        <dbReference type="EMBL" id="WZN58787.1"/>
    </source>
</evidence>
<dbReference type="EMBL" id="CP151501">
    <property type="protein sequence ID" value="WZN58787.1"/>
    <property type="molecule type" value="Genomic_DNA"/>
</dbReference>
<dbReference type="AlphaFoldDB" id="A0AAX4NZ25"/>
<name>A0AAX4NZ25_9CHLO</name>
<reference evidence="1 2" key="1">
    <citation type="submission" date="2024-03" db="EMBL/GenBank/DDBJ databases">
        <title>Complete genome sequence of the green alga Chloropicon roscoffensis RCC1871.</title>
        <authorList>
            <person name="Lemieux C."/>
            <person name="Pombert J.-F."/>
            <person name="Otis C."/>
            <person name="Turmel M."/>
        </authorList>
    </citation>
    <scope>NUCLEOTIDE SEQUENCE [LARGE SCALE GENOMIC DNA]</scope>
    <source>
        <strain evidence="1 2">RCC1871</strain>
    </source>
</reference>